<evidence type="ECO:0000313" key="7">
    <source>
        <dbReference type="Proteomes" id="UP000242188"/>
    </source>
</evidence>
<dbReference type="FunFam" id="3.40.250.10:FF:000001">
    <property type="entry name" value="Sulfurtransferase"/>
    <property type="match status" value="1"/>
</dbReference>
<dbReference type="InterPro" id="IPR045078">
    <property type="entry name" value="TST/MPST-like"/>
</dbReference>
<reference evidence="6 7" key="1">
    <citation type="journal article" date="2017" name="Nat. Ecol. Evol.">
        <title>Scallop genome provides insights into evolution of bilaterian karyotype and development.</title>
        <authorList>
            <person name="Wang S."/>
            <person name="Zhang J."/>
            <person name="Jiao W."/>
            <person name="Li J."/>
            <person name="Xun X."/>
            <person name="Sun Y."/>
            <person name="Guo X."/>
            <person name="Huan P."/>
            <person name="Dong B."/>
            <person name="Zhang L."/>
            <person name="Hu X."/>
            <person name="Sun X."/>
            <person name="Wang J."/>
            <person name="Zhao C."/>
            <person name="Wang Y."/>
            <person name="Wang D."/>
            <person name="Huang X."/>
            <person name="Wang R."/>
            <person name="Lv J."/>
            <person name="Li Y."/>
            <person name="Zhang Z."/>
            <person name="Liu B."/>
            <person name="Lu W."/>
            <person name="Hui Y."/>
            <person name="Liang J."/>
            <person name="Zhou Z."/>
            <person name="Hou R."/>
            <person name="Li X."/>
            <person name="Liu Y."/>
            <person name="Li H."/>
            <person name="Ning X."/>
            <person name="Lin Y."/>
            <person name="Zhao L."/>
            <person name="Xing Q."/>
            <person name="Dou J."/>
            <person name="Li Y."/>
            <person name="Mao J."/>
            <person name="Guo H."/>
            <person name="Dou H."/>
            <person name="Li T."/>
            <person name="Mu C."/>
            <person name="Jiang W."/>
            <person name="Fu Q."/>
            <person name="Fu X."/>
            <person name="Miao Y."/>
            <person name="Liu J."/>
            <person name="Yu Q."/>
            <person name="Li R."/>
            <person name="Liao H."/>
            <person name="Li X."/>
            <person name="Kong Y."/>
            <person name="Jiang Z."/>
            <person name="Chourrout D."/>
            <person name="Li R."/>
            <person name="Bao Z."/>
        </authorList>
    </citation>
    <scope>NUCLEOTIDE SEQUENCE [LARGE SCALE GENOMIC DNA]</scope>
    <source>
        <strain evidence="6 7">PY_sf001</strain>
    </source>
</reference>
<dbReference type="PANTHER" id="PTHR11364:SF27">
    <property type="entry name" value="SULFURTRANSFERASE"/>
    <property type="match status" value="1"/>
</dbReference>
<feature type="domain" description="Rhodanese" evidence="5">
    <location>
        <begin position="169"/>
        <end position="283"/>
    </location>
</feature>
<dbReference type="Gene3D" id="3.40.250.10">
    <property type="entry name" value="Rhodanese-like domain"/>
    <property type="match status" value="2"/>
</dbReference>
<keyword evidence="4" id="KW-0677">Repeat</keyword>
<dbReference type="FunFam" id="3.40.250.10:FF:000015">
    <property type="entry name" value="Sulfurtransferase"/>
    <property type="match status" value="1"/>
</dbReference>
<accession>A0A210QUW0</accession>
<evidence type="ECO:0000256" key="3">
    <source>
        <dbReference type="ARBA" id="ARBA00022679"/>
    </source>
</evidence>
<protein>
    <submittedName>
        <fullName evidence="6">3-mercaptopyruvate sulfurtransferase</fullName>
    </submittedName>
</protein>
<keyword evidence="3 6" id="KW-0808">Transferase</keyword>
<dbReference type="Pfam" id="PF00581">
    <property type="entry name" value="Rhodanese"/>
    <property type="match status" value="2"/>
</dbReference>
<evidence type="ECO:0000256" key="2">
    <source>
        <dbReference type="ARBA" id="ARBA00022490"/>
    </source>
</evidence>
<dbReference type="GO" id="GO:0004792">
    <property type="term" value="F:thiosulfate-cyanide sulfurtransferase activity"/>
    <property type="evidence" value="ECO:0007669"/>
    <property type="project" value="TreeGrafter"/>
</dbReference>
<sequence>MKKFNTLISAKLLRDFLSGNVKNIRVLDSSWHLPSLQRDANIEYAEKHIPKASFFDIDECSDETSQFSHTLPRQSHFEDYVGSLGIGNNTHVIIYDNSETGFFSAPRAWWTFRVFGHQSISLLNGGFPQWCLAGYPTASEKPSFTKQTYSASINKSMLKSFDDIARNIENREFQLVDARGTGRFYGTTAEPRKGMPRGHIVGSVSIPYSSIIDPETKQVKNPADLKRMFTDGKIDLEKPVTATCGSGVTACCLALAGHLCGRDIPVYDGSWSEWSVRSEPHQRVSPTDAEA</sequence>
<dbReference type="CDD" id="cd01449">
    <property type="entry name" value="TST_Repeat_2"/>
    <property type="match status" value="1"/>
</dbReference>
<evidence type="ECO:0000259" key="5">
    <source>
        <dbReference type="PROSITE" id="PS50206"/>
    </source>
</evidence>
<evidence type="ECO:0000313" key="6">
    <source>
        <dbReference type="EMBL" id="OWF52524.1"/>
    </source>
</evidence>
<dbReference type="SUPFAM" id="SSF52821">
    <property type="entry name" value="Rhodanese/Cell cycle control phosphatase"/>
    <property type="match status" value="2"/>
</dbReference>
<dbReference type="SMART" id="SM00450">
    <property type="entry name" value="RHOD"/>
    <property type="match status" value="2"/>
</dbReference>
<keyword evidence="2" id="KW-0963">Cytoplasm</keyword>
<dbReference type="GO" id="GO:0005739">
    <property type="term" value="C:mitochondrion"/>
    <property type="evidence" value="ECO:0007669"/>
    <property type="project" value="TreeGrafter"/>
</dbReference>
<dbReference type="STRING" id="6573.A0A210QUW0"/>
<evidence type="ECO:0000256" key="1">
    <source>
        <dbReference type="ARBA" id="ARBA00004496"/>
    </source>
</evidence>
<evidence type="ECO:0000256" key="4">
    <source>
        <dbReference type="ARBA" id="ARBA00022737"/>
    </source>
</evidence>
<name>A0A210QUW0_MIZYE</name>
<comment type="subcellular location">
    <subcellularLocation>
        <location evidence="1">Cytoplasm</location>
    </subcellularLocation>
</comment>
<dbReference type="OrthoDB" id="270167at2759"/>
<keyword evidence="6" id="KW-0670">Pyruvate</keyword>
<comment type="caution">
    <text evidence="6">The sequence shown here is derived from an EMBL/GenBank/DDBJ whole genome shotgun (WGS) entry which is preliminary data.</text>
</comment>
<proteinExistence type="predicted"/>
<dbReference type="EMBL" id="NEDP02001784">
    <property type="protein sequence ID" value="OWF52524.1"/>
    <property type="molecule type" value="Genomic_DNA"/>
</dbReference>
<dbReference type="PANTHER" id="PTHR11364">
    <property type="entry name" value="THIOSULFATE SULFERTANSFERASE"/>
    <property type="match status" value="1"/>
</dbReference>
<dbReference type="Proteomes" id="UP000242188">
    <property type="component" value="Unassembled WGS sequence"/>
</dbReference>
<keyword evidence="7" id="KW-1185">Reference proteome</keyword>
<dbReference type="InterPro" id="IPR036873">
    <property type="entry name" value="Rhodanese-like_dom_sf"/>
</dbReference>
<dbReference type="AlphaFoldDB" id="A0A210QUW0"/>
<dbReference type="PROSITE" id="PS50206">
    <property type="entry name" value="RHODANESE_3"/>
    <property type="match status" value="2"/>
</dbReference>
<dbReference type="CDD" id="cd01448">
    <property type="entry name" value="TST_Repeat_1"/>
    <property type="match status" value="1"/>
</dbReference>
<feature type="domain" description="Rhodanese" evidence="5">
    <location>
        <begin position="20"/>
        <end position="139"/>
    </location>
</feature>
<gene>
    <name evidence="6" type="ORF">KP79_PYT05475</name>
</gene>
<organism evidence="6 7">
    <name type="scientific">Mizuhopecten yessoensis</name>
    <name type="common">Japanese scallop</name>
    <name type="synonym">Patinopecten yessoensis</name>
    <dbReference type="NCBI Taxonomy" id="6573"/>
    <lineage>
        <taxon>Eukaryota</taxon>
        <taxon>Metazoa</taxon>
        <taxon>Spiralia</taxon>
        <taxon>Lophotrochozoa</taxon>
        <taxon>Mollusca</taxon>
        <taxon>Bivalvia</taxon>
        <taxon>Autobranchia</taxon>
        <taxon>Pteriomorphia</taxon>
        <taxon>Pectinida</taxon>
        <taxon>Pectinoidea</taxon>
        <taxon>Pectinidae</taxon>
        <taxon>Mizuhopecten</taxon>
    </lineage>
</organism>
<dbReference type="InterPro" id="IPR001763">
    <property type="entry name" value="Rhodanese-like_dom"/>
</dbReference>